<reference evidence="2" key="1">
    <citation type="journal article" date="2022" name="Arch. Microbiol.">
        <title>Pseudodesulfovibrio sediminis sp. nov., a mesophilic and neutrophilic sulfate-reducing bacterium isolated from sediment of a brackish lake.</title>
        <authorList>
            <person name="Takahashi A."/>
            <person name="Kojima H."/>
            <person name="Watanabe M."/>
            <person name="Fukui M."/>
        </authorList>
    </citation>
    <scope>NUCLEOTIDE SEQUENCE</scope>
    <source>
        <strain evidence="2">SF6</strain>
    </source>
</reference>
<dbReference type="RefSeq" id="WP_229592526.1">
    <property type="nucleotide sequence ID" value="NZ_AP024485.1"/>
</dbReference>
<keyword evidence="3" id="KW-1185">Reference proteome</keyword>
<keyword evidence="1" id="KW-0472">Membrane</keyword>
<evidence type="ECO:0000313" key="2">
    <source>
        <dbReference type="EMBL" id="BCS86867.1"/>
    </source>
</evidence>
<proteinExistence type="predicted"/>
<evidence type="ECO:0000256" key="1">
    <source>
        <dbReference type="SAM" id="Phobius"/>
    </source>
</evidence>
<feature type="transmembrane region" description="Helical" evidence="1">
    <location>
        <begin position="6"/>
        <end position="25"/>
    </location>
</feature>
<keyword evidence="1" id="KW-1133">Transmembrane helix</keyword>
<protein>
    <submittedName>
        <fullName evidence="2">Uncharacterized protein</fullName>
    </submittedName>
</protein>
<dbReference type="EMBL" id="AP024485">
    <property type="protein sequence ID" value="BCS86867.1"/>
    <property type="molecule type" value="Genomic_DNA"/>
</dbReference>
<gene>
    <name evidence="2" type="ORF">PSDVSF_01090</name>
</gene>
<feature type="transmembrane region" description="Helical" evidence="1">
    <location>
        <begin position="32"/>
        <end position="54"/>
    </location>
</feature>
<dbReference type="Proteomes" id="UP001053296">
    <property type="component" value="Chromosome"/>
</dbReference>
<keyword evidence="1" id="KW-0812">Transmembrane</keyword>
<evidence type="ECO:0000313" key="3">
    <source>
        <dbReference type="Proteomes" id="UP001053296"/>
    </source>
</evidence>
<organism evidence="2 3">
    <name type="scientific">Pseudodesulfovibrio sediminis</name>
    <dbReference type="NCBI Taxonomy" id="2810563"/>
    <lineage>
        <taxon>Bacteria</taxon>
        <taxon>Pseudomonadati</taxon>
        <taxon>Thermodesulfobacteriota</taxon>
        <taxon>Desulfovibrionia</taxon>
        <taxon>Desulfovibrionales</taxon>
        <taxon>Desulfovibrionaceae</taxon>
    </lineage>
</organism>
<name>A0ABN6ELG6_9BACT</name>
<sequence>MQIESMYLIIAIIVSLVVGIMLYLWQRPRLSIPYILVAVGGAILSLYYILNVLFGSGRTGWP</sequence>
<accession>A0ABN6ELG6</accession>